<organism evidence="1">
    <name type="scientific">Anguilla anguilla</name>
    <name type="common">European freshwater eel</name>
    <name type="synonym">Muraena anguilla</name>
    <dbReference type="NCBI Taxonomy" id="7936"/>
    <lineage>
        <taxon>Eukaryota</taxon>
        <taxon>Metazoa</taxon>
        <taxon>Chordata</taxon>
        <taxon>Craniata</taxon>
        <taxon>Vertebrata</taxon>
        <taxon>Euteleostomi</taxon>
        <taxon>Actinopterygii</taxon>
        <taxon>Neopterygii</taxon>
        <taxon>Teleostei</taxon>
        <taxon>Anguilliformes</taxon>
        <taxon>Anguillidae</taxon>
        <taxon>Anguilla</taxon>
    </lineage>
</organism>
<protein>
    <submittedName>
        <fullName evidence="1">Uncharacterized protein</fullName>
    </submittedName>
</protein>
<proteinExistence type="predicted"/>
<evidence type="ECO:0000313" key="1">
    <source>
        <dbReference type="EMBL" id="JAH05133.1"/>
    </source>
</evidence>
<reference evidence="1" key="1">
    <citation type="submission" date="2014-11" db="EMBL/GenBank/DDBJ databases">
        <authorList>
            <person name="Amaro Gonzalez C."/>
        </authorList>
    </citation>
    <scope>NUCLEOTIDE SEQUENCE</scope>
</reference>
<reference evidence="1" key="2">
    <citation type="journal article" date="2015" name="Fish Shellfish Immunol.">
        <title>Early steps in the European eel (Anguilla anguilla)-Vibrio vulnificus interaction in the gills: Role of the RtxA13 toxin.</title>
        <authorList>
            <person name="Callol A."/>
            <person name="Pajuelo D."/>
            <person name="Ebbesson L."/>
            <person name="Teles M."/>
            <person name="MacKenzie S."/>
            <person name="Amaro C."/>
        </authorList>
    </citation>
    <scope>NUCLEOTIDE SEQUENCE</scope>
</reference>
<name>A0A0E9PMQ7_ANGAN</name>
<accession>A0A0E9PMQ7</accession>
<dbReference type="EMBL" id="GBXM01103444">
    <property type="protein sequence ID" value="JAH05133.1"/>
    <property type="molecule type" value="Transcribed_RNA"/>
</dbReference>
<sequence length="12" mass="1327">MGSHRGRLQTQG</sequence>